<dbReference type="VEuPathDB" id="FungiDB:I7I53_02950"/>
<gene>
    <name evidence="1" type="ORF">I7I53_02950</name>
</gene>
<protein>
    <submittedName>
        <fullName evidence="1">Uncharacterized protein</fullName>
    </submittedName>
</protein>
<evidence type="ECO:0000313" key="1">
    <source>
        <dbReference type="EMBL" id="QSS55147.1"/>
    </source>
</evidence>
<dbReference type="EMBL" id="CP069105">
    <property type="protein sequence ID" value="QSS55147.1"/>
    <property type="molecule type" value="Genomic_DNA"/>
</dbReference>
<dbReference type="Proteomes" id="UP000663419">
    <property type="component" value="Chromosome 4"/>
</dbReference>
<name>A0A8A1LT37_AJEC8</name>
<reference evidence="1" key="1">
    <citation type="submission" date="2021-01" db="EMBL/GenBank/DDBJ databases">
        <title>Chromosome-level genome assembly of a human fungal pathogen reveals clustering of transcriptionally co-regulated genes.</title>
        <authorList>
            <person name="Voorhies M."/>
            <person name="Cohen S."/>
            <person name="Shea T.P."/>
            <person name="Petrus S."/>
            <person name="Munoz J.F."/>
            <person name="Poplawski S."/>
            <person name="Goldman W.E."/>
            <person name="Michael T."/>
            <person name="Cuomo C.A."/>
            <person name="Sil A."/>
            <person name="Beyhan S."/>
        </authorList>
    </citation>
    <scope>NUCLEOTIDE SEQUENCE</scope>
    <source>
        <strain evidence="1">H88</strain>
    </source>
</reference>
<organism evidence="1 2">
    <name type="scientific">Ajellomyces capsulatus (strain H88)</name>
    <name type="common">Darling's disease fungus</name>
    <name type="synonym">Histoplasma capsulatum</name>
    <dbReference type="NCBI Taxonomy" id="544711"/>
    <lineage>
        <taxon>Eukaryota</taxon>
        <taxon>Fungi</taxon>
        <taxon>Dikarya</taxon>
        <taxon>Ascomycota</taxon>
        <taxon>Pezizomycotina</taxon>
        <taxon>Eurotiomycetes</taxon>
        <taxon>Eurotiomycetidae</taxon>
        <taxon>Onygenales</taxon>
        <taxon>Ajellomycetaceae</taxon>
        <taxon>Histoplasma</taxon>
    </lineage>
</organism>
<evidence type="ECO:0000313" key="2">
    <source>
        <dbReference type="Proteomes" id="UP000663419"/>
    </source>
</evidence>
<accession>A0A8A1LT37</accession>
<proteinExistence type="predicted"/>
<sequence>MTGIDSSRRESLARSGLTVLSWTRKIPVDIWSLSGSDSLPYGGLRSGMEYHSVTRREGKNH</sequence>
<dbReference type="AlphaFoldDB" id="A0A8A1LT37"/>